<keyword evidence="8" id="KW-1185">Reference proteome</keyword>
<feature type="transmembrane region" description="Helical" evidence="6">
    <location>
        <begin position="257"/>
        <end position="276"/>
    </location>
</feature>
<dbReference type="AlphaFoldDB" id="B0BZJ5"/>
<evidence type="ECO:0000256" key="6">
    <source>
        <dbReference type="SAM" id="Phobius"/>
    </source>
</evidence>
<protein>
    <submittedName>
        <fullName evidence="7">Uncharacterized protein</fullName>
    </submittedName>
</protein>
<name>B0BZJ5_ACAM1</name>
<accession>B0BZJ5</accession>
<keyword evidence="3 6" id="KW-0812">Transmembrane</keyword>
<comment type="subcellular location">
    <subcellularLocation>
        <location evidence="1">Cell membrane</location>
        <topology evidence="1">Multi-pass membrane protein</topology>
    </subcellularLocation>
</comment>
<dbReference type="EMBL" id="CP000828">
    <property type="protein sequence ID" value="ABW30740.1"/>
    <property type="molecule type" value="Genomic_DNA"/>
</dbReference>
<reference evidence="7 8" key="1">
    <citation type="journal article" date="2008" name="Proc. Natl. Acad. Sci. U.S.A.">
        <title>Niche adaptation and genome expansion in the chlorophyll d-producing cyanobacterium Acaryochloris marina.</title>
        <authorList>
            <person name="Swingley W.D."/>
            <person name="Chen M."/>
            <person name="Cheung P.C."/>
            <person name="Conrad A.L."/>
            <person name="Dejesa L.C."/>
            <person name="Hao J."/>
            <person name="Honchak B.M."/>
            <person name="Karbach L.E."/>
            <person name="Kurdoglu A."/>
            <person name="Lahiri S."/>
            <person name="Mastrian S.D."/>
            <person name="Miyashita H."/>
            <person name="Page L."/>
            <person name="Ramakrishna P."/>
            <person name="Satoh S."/>
            <person name="Sattley W.M."/>
            <person name="Shimada Y."/>
            <person name="Taylor H.L."/>
            <person name="Tomo T."/>
            <person name="Tsuchiya T."/>
            <person name="Wang Z.T."/>
            <person name="Raymond J."/>
            <person name="Mimuro M."/>
            <person name="Blankenship R.E."/>
            <person name="Touchman J.W."/>
        </authorList>
    </citation>
    <scope>NUCLEOTIDE SEQUENCE [LARGE SCALE GENOMIC DNA]</scope>
    <source>
        <strain evidence="8">MBIC 11017</strain>
    </source>
</reference>
<dbReference type="Gene3D" id="1.10.3730.20">
    <property type="match status" value="2"/>
</dbReference>
<evidence type="ECO:0000313" key="7">
    <source>
        <dbReference type="EMBL" id="ABW30740.1"/>
    </source>
</evidence>
<dbReference type="eggNOG" id="COG2510">
    <property type="taxonomic scope" value="Bacteria"/>
</dbReference>
<evidence type="ECO:0000256" key="5">
    <source>
        <dbReference type="ARBA" id="ARBA00023136"/>
    </source>
</evidence>
<feature type="transmembrane region" description="Helical" evidence="6">
    <location>
        <begin position="206"/>
        <end position="224"/>
    </location>
</feature>
<feature type="transmembrane region" description="Helical" evidence="6">
    <location>
        <begin position="143"/>
        <end position="167"/>
    </location>
</feature>
<feature type="transmembrane region" description="Helical" evidence="6">
    <location>
        <begin position="77"/>
        <end position="97"/>
    </location>
</feature>
<dbReference type="STRING" id="329726.AM1_5795"/>
<evidence type="ECO:0000256" key="1">
    <source>
        <dbReference type="ARBA" id="ARBA00004651"/>
    </source>
</evidence>
<dbReference type="OrthoDB" id="161540at2"/>
<keyword evidence="5 6" id="KW-0472">Membrane</keyword>
<dbReference type="HOGENOM" id="CLU_992953_0_0_3"/>
<evidence type="ECO:0000256" key="4">
    <source>
        <dbReference type="ARBA" id="ARBA00022989"/>
    </source>
</evidence>
<dbReference type="KEGG" id="amr:AM1_5795"/>
<dbReference type="InterPro" id="IPR000390">
    <property type="entry name" value="Small_drug/metabolite_transptr"/>
</dbReference>
<keyword evidence="2" id="KW-1003">Cell membrane</keyword>
<organism evidence="7 8">
    <name type="scientific">Acaryochloris marina (strain MBIC 11017)</name>
    <dbReference type="NCBI Taxonomy" id="329726"/>
    <lineage>
        <taxon>Bacteria</taxon>
        <taxon>Bacillati</taxon>
        <taxon>Cyanobacteriota</taxon>
        <taxon>Cyanophyceae</taxon>
        <taxon>Acaryochloridales</taxon>
        <taxon>Acaryochloridaceae</taxon>
        <taxon>Acaryochloris</taxon>
    </lineage>
</organism>
<evidence type="ECO:0000313" key="8">
    <source>
        <dbReference type="Proteomes" id="UP000000268"/>
    </source>
</evidence>
<proteinExistence type="predicted"/>
<feature type="transmembrane region" description="Helical" evidence="6">
    <location>
        <begin position="103"/>
        <end position="122"/>
    </location>
</feature>
<sequence length="277" mass="30517">MINFLLIFLLISTQVLGDIWLSRGMKVFGEITSFHPDALGQLVGYLFTSPWIGLGVVTLTISMLIYLVSLTRLDMSFVLPMHAFSYVLNALMAWLILKEPVSLARWLAAIFISLGVFIVGWSKRIDDRKAQLQQDADPNIKSSWMLLLPLSFYLPKMWLGVLVLVLADCTADILVARGVKKIGKFSARSLTSILQWLKSVFVNPGVLIGVASYTVSFLMFISLLSWADISLVRPATGLGYIINLCGAHFILKEHISSGRLAGIIVIGWGVGIISLTG</sequence>
<feature type="transmembrane region" description="Helical" evidence="6">
    <location>
        <begin position="51"/>
        <end position="70"/>
    </location>
</feature>
<dbReference type="GO" id="GO:0022857">
    <property type="term" value="F:transmembrane transporter activity"/>
    <property type="evidence" value="ECO:0007669"/>
    <property type="project" value="InterPro"/>
</dbReference>
<dbReference type="PANTHER" id="PTHR30561">
    <property type="entry name" value="SMR FAMILY PROTON-DEPENDENT DRUG EFFLUX TRANSPORTER SUGE"/>
    <property type="match status" value="1"/>
</dbReference>
<dbReference type="Proteomes" id="UP000000268">
    <property type="component" value="Chromosome"/>
</dbReference>
<dbReference type="GO" id="GO:0005886">
    <property type="term" value="C:plasma membrane"/>
    <property type="evidence" value="ECO:0007669"/>
    <property type="project" value="UniProtKB-SubCell"/>
</dbReference>
<dbReference type="InterPro" id="IPR037185">
    <property type="entry name" value="EmrE-like"/>
</dbReference>
<keyword evidence="4 6" id="KW-1133">Transmembrane helix</keyword>
<evidence type="ECO:0000256" key="3">
    <source>
        <dbReference type="ARBA" id="ARBA00022692"/>
    </source>
</evidence>
<evidence type="ECO:0000256" key="2">
    <source>
        <dbReference type="ARBA" id="ARBA00022475"/>
    </source>
</evidence>
<dbReference type="PANTHER" id="PTHR30561:SF9">
    <property type="entry name" value="4-AMINO-4-DEOXY-L-ARABINOSE-PHOSPHOUNDECAPRENOL FLIPPASE SUBUNIT ARNF-RELATED"/>
    <property type="match status" value="1"/>
</dbReference>
<gene>
    <name evidence="7" type="ordered locus">AM1_5795</name>
</gene>
<feature type="transmembrane region" description="Helical" evidence="6">
    <location>
        <begin position="231"/>
        <end position="251"/>
    </location>
</feature>
<dbReference type="SUPFAM" id="SSF103481">
    <property type="entry name" value="Multidrug resistance efflux transporter EmrE"/>
    <property type="match status" value="2"/>
</dbReference>